<sequence length="288" mass="33631">MPVDVAMQLYMHAPIQRVSYRTKRSMYVNKPLRPCIHLHINEDSPETNHRTKEHKRVSFADSKGLPLTSVKLFDLNEFDISFRINELISNLLSLKTVDKDSLLLDFDQPTADYVDFEKRLESDTVCLENCMLEDKLIVGTVKVKNLAFEKSLKVRITFDTWKSFREHDCRYVLDPYGGSDRDTFAFEIHLPEYIAPHERVEFAIRYESEGKTWWDSNLGQNYRIIRSELKCATETTKPTQPLDAILAEAHHLPGYGMEFDQYGGLRCSYGVFPEWPSYTDYENKGPYY</sequence>
<dbReference type="OrthoDB" id="8942186at2759"/>
<dbReference type="GO" id="GO:0000164">
    <property type="term" value="C:protein phosphatase type 1 complex"/>
    <property type="evidence" value="ECO:0007669"/>
    <property type="project" value="TreeGrafter"/>
</dbReference>
<dbReference type="GO" id="GO:2001069">
    <property type="term" value="F:glycogen binding"/>
    <property type="evidence" value="ECO:0007669"/>
    <property type="project" value="TreeGrafter"/>
</dbReference>
<dbReference type="InterPro" id="IPR038175">
    <property type="entry name" value="CBM21_dom_sf"/>
</dbReference>
<evidence type="ECO:0000256" key="1">
    <source>
        <dbReference type="ARBA" id="ARBA00022600"/>
    </source>
</evidence>
<name>V9KQE7_CALMI</name>
<dbReference type="PIRSF" id="PIRSF038207">
    <property type="entry name" value="PP1_GT_animal"/>
    <property type="match status" value="1"/>
</dbReference>
<dbReference type="Ensembl" id="ENSCMIT00000015911.1">
    <property type="protein sequence ID" value="ENSCMIP00000015591.1"/>
    <property type="gene ID" value="ENSCMIG00000007595.1"/>
</dbReference>
<dbReference type="PROSITE" id="PS51159">
    <property type="entry name" value="CBM21"/>
    <property type="match status" value="1"/>
</dbReference>
<accession>V9KQE7</accession>
<protein>
    <recommendedName>
        <fullName evidence="4">Protein phosphatase 1 regulatory subunit</fullName>
    </recommendedName>
</protein>
<dbReference type="AlphaFoldDB" id="V9KQE7"/>
<dbReference type="CTD" id="79660"/>
<dbReference type="InterPro" id="IPR005036">
    <property type="entry name" value="CBM21_dom"/>
</dbReference>
<dbReference type="FunFam" id="2.60.40.2440:FF:000001">
    <property type="entry name" value="Protein phosphatase 1 regulatory subunit 3C"/>
    <property type="match status" value="1"/>
</dbReference>
<reference evidence="8" key="2">
    <citation type="journal article" date="2007" name="PLoS Biol.">
        <title>Survey sequencing and comparative analysis of the elephant shark (Callorhinchus milii) genome.</title>
        <authorList>
            <person name="Venkatesh B."/>
            <person name="Kirkness E.F."/>
            <person name="Loh Y.H."/>
            <person name="Halpern A.L."/>
            <person name="Lee A.P."/>
            <person name="Johnson J."/>
            <person name="Dandona N."/>
            <person name="Viswanathan L.D."/>
            <person name="Tay A."/>
            <person name="Venter J.C."/>
            <person name="Strausberg R.L."/>
            <person name="Brenner S."/>
        </authorList>
    </citation>
    <scope>NUCLEOTIDE SEQUENCE [LARGE SCALE GENOMIC DNA]</scope>
</reference>
<evidence type="ECO:0000256" key="4">
    <source>
        <dbReference type="PIRNR" id="PIRNR038207"/>
    </source>
</evidence>
<dbReference type="GO" id="GO:0005977">
    <property type="term" value="P:glycogen metabolic process"/>
    <property type="evidence" value="ECO:0007669"/>
    <property type="project" value="UniProtKB-KW"/>
</dbReference>
<keyword evidence="1 4" id="KW-0321">Glycogen metabolism</keyword>
<dbReference type="STRING" id="7868.ENSCMIP00000015591"/>
<dbReference type="GeneID" id="103182121"/>
<comment type="subunit">
    <text evidence="3">Interacts with glycogen, PPP1CC catalytic subunit of PP1 and PYGL. Associates with glycogen particles. Forms complexes with debranching enzyme, glycogen phosphorylase, glycogen synthase and phosphorylase kinase which is necessary for its regulation of PP1 activity.</text>
</comment>
<dbReference type="OMA" id="YRIIQAE"/>
<dbReference type="InterPro" id="IPR017434">
    <property type="entry name" value="Pase-1_reg-su_3B/C/D_met"/>
</dbReference>
<dbReference type="GO" id="GO:0005979">
    <property type="term" value="P:regulation of glycogen biosynthetic process"/>
    <property type="evidence" value="ECO:0007669"/>
    <property type="project" value="TreeGrafter"/>
</dbReference>
<evidence type="ECO:0000256" key="2">
    <source>
        <dbReference type="ARBA" id="ARBA00023277"/>
    </source>
</evidence>
<reference evidence="6 8" key="3">
    <citation type="journal article" date="2014" name="Nature">
        <title>Elephant shark genome provides unique insights into gnathostome evolution.</title>
        <authorList>
            <consortium name="International Elephant Shark Genome Sequencing Consortium"/>
            <person name="Venkatesh B."/>
            <person name="Lee A.P."/>
            <person name="Ravi V."/>
            <person name="Maurya A.K."/>
            <person name="Lian M.M."/>
            <person name="Swann J.B."/>
            <person name="Ohta Y."/>
            <person name="Flajnik M.F."/>
            <person name="Sutoh Y."/>
            <person name="Kasahara M."/>
            <person name="Hoon S."/>
            <person name="Gangu V."/>
            <person name="Roy S.W."/>
            <person name="Irimia M."/>
            <person name="Korzh V."/>
            <person name="Kondrychyn I."/>
            <person name="Lim Z.W."/>
            <person name="Tay B.H."/>
            <person name="Tohari S."/>
            <person name="Kong K.W."/>
            <person name="Ho S."/>
            <person name="Lorente-Galdos B."/>
            <person name="Quilez J."/>
            <person name="Marques-Bonet T."/>
            <person name="Raney B.J."/>
            <person name="Ingham P.W."/>
            <person name="Tay A."/>
            <person name="Hillier L.W."/>
            <person name="Minx P."/>
            <person name="Boehm T."/>
            <person name="Wilson R.K."/>
            <person name="Brenner S."/>
            <person name="Warren W.C."/>
        </authorList>
    </citation>
    <scope>NUCLEOTIDE SEQUENCE</scope>
    <source>
        <tissue evidence="6">Intestine</tissue>
    </source>
</reference>
<keyword evidence="2 4" id="KW-0119">Carbohydrate metabolism</keyword>
<evidence type="ECO:0000259" key="5">
    <source>
        <dbReference type="PROSITE" id="PS51159"/>
    </source>
</evidence>
<organism evidence="6">
    <name type="scientific">Callorhinchus milii</name>
    <name type="common">Ghost shark</name>
    <dbReference type="NCBI Taxonomy" id="7868"/>
    <lineage>
        <taxon>Eukaryota</taxon>
        <taxon>Metazoa</taxon>
        <taxon>Chordata</taxon>
        <taxon>Craniata</taxon>
        <taxon>Vertebrata</taxon>
        <taxon>Chondrichthyes</taxon>
        <taxon>Holocephali</taxon>
        <taxon>Chimaeriformes</taxon>
        <taxon>Callorhinchidae</taxon>
        <taxon>Callorhinchus</taxon>
    </lineage>
</organism>
<dbReference type="KEGG" id="cmk:103182121"/>
<dbReference type="Pfam" id="PF03370">
    <property type="entry name" value="CBM_21"/>
    <property type="match status" value="1"/>
</dbReference>
<dbReference type="Proteomes" id="UP000314986">
    <property type="component" value="Unassembled WGS sequence"/>
</dbReference>
<feature type="domain" description="CBM21" evidence="5">
    <location>
        <begin position="117"/>
        <end position="225"/>
    </location>
</feature>
<dbReference type="Gene3D" id="2.60.40.2440">
    <property type="entry name" value="Carbohydrate binding type-21 domain"/>
    <property type="match status" value="1"/>
</dbReference>
<dbReference type="InterPro" id="IPR050782">
    <property type="entry name" value="PP1_regulatory_subunit_3"/>
</dbReference>
<dbReference type="GO" id="GO:0008157">
    <property type="term" value="F:protein phosphatase 1 binding"/>
    <property type="evidence" value="ECO:0007669"/>
    <property type="project" value="TreeGrafter"/>
</dbReference>
<evidence type="ECO:0000313" key="8">
    <source>
        <dbReference type="Proteomes" id="UP000314986"/>
    </source>
</evidence>
<keyword evidence="8" id="KW-1185">Reference proteome</keyword>
<gene>
    <name evidence="7" type="primary">ppp1r3b</name>
</gene>
<evidence type="ECO:0000313" key="7">
    <source>
        <dbReference type="Ensembl" id="ENSCMIP00000015591.1"/>
    </source>
</evidence>
<dbReference type="PANTHER" id="PTHR12307:SF13">
    <property type="entry name" value="PROTEIN PHOSPHATASE 1 REGULATORY SUBUNIT 3B"/>
    <property type="match status" value="1"/>
</dbReference>
<reference evidence="8" key="1">
    <citation type="journal article" date="2006" name="Science">
        <title>Ancient noncoding elements conserved in the human genome.</title>
        <authorList>
            <person name="Venkatesh B."/>
            <person name="Kirkness E.F."/>
            <person name="Loh Y.H."/>
            <person name="Halpern A.L."/>
            <person name="Lee A.P."/>
            <person name="Johnson J."/>
            <person name="Dandona N."/>
            <person name="Viswanathan L.D."/>
            <person name="Tay A."/>
            <person name="Venter J.C."/>
            <person name="Strausberg R.L."/>
            <person name="Brenner S."/>
        </authorList>
    </citation>
    <scope>NUCLEOTIDE SEQUENCE [LARGE SCALE GENOMIC DNA]</scope>
</reference>
<proteinExistence type="evidence at transcript level"/>
<dbReference type="GeneTree" id="ENSGT00940000159475"/>
<reference evidence="7" key="4">
    <citation type="submission" date="2025-05" db="UniProtKB">
        <authorList>
            <consortium name="Ensembl"/>
        </authorList>
    </citation>
    <scope>IDENTIFICATION</scope>
</reference>
<dbReference type="PANTHER" id="PTHR12307">
    <property type="entry name" value="PROTEIN PHOSPHATASE 1 REGULATORY SUBUNIT"/>
    <property type="match status" value="1"/>
</dbReference>
<evidence type="ECO:0000256" key="3">
    <source>
        <dbReference type="ARBA" id="ARBA00025949"/>
    </source>
</evidence>
<dbReference type="EMBL" id="JW868052">
    <property type="protein sequence ID" value="AFP00570.1"/>
    <property type="molecule type" value="mRNA"/>
</dbReference>
<evidence type="ECO:0000313" key="6">
    <source>
        <dbReference type="EMBL" id="AFP00570.1"/>
    </source>
</evidence>